<evidence type="ECO:0000256" key="3">
    <source>
        <dbReference type="ARBA" id="ARBA00022729"/>
    </source>
</evidence>
<evidence type="ECO:0000313" key="13">
    <source>
        <dbReference type="Proteomes" id="UP000813385"/>
    </source>
</evidence>
<feature type="chain" id="PRO_5035467849" evidence="9">
    <location>
        <begin position="22"/>
        <end position="911"/>
    </location>
</feature>
<dbReference type="GO" id="GO:0016020">
    <property type="term" value="C:membrane"/>
    <property type="evidence" value="ECO:0007669"/>
    <property type="project" value="InterPro"/>
</dbReference>
<reference evidence="12" key="1">
    <citation type="journal article" date="2021" name="Nat. Commun.">
        <title>Genetic determinants of endophytism in the Arabidopsis root mycobiome.</title>
        <authorList>
            <person name="Mesny F."/>
            <person name="Miyauchi S."/>
            <person name="Thiergart T."/>
            <person name="Pickel B."/>
            <person name="Atanasova L."/>
            <person name="Karlsson M."/>
            <person name="Huettel B."/>
            <person name="Barry K.W."/>
            <person name="Haridas S."/>
            <person name="Chen C."/>
            <person name="Bauer D."/>
            <person name="Andreopoulos W."/>
            <person name="Pangilinan J."/>
            <person name="LaButti K."/>
            <person name="Riley R."/>
            <person name="Lipzen A."/>
            <person name="Clum A."/>
            <person name="Drula E."/>
            <person name="Henrissat B."/>
            <person name="Kohler A."/>
            <person name="Grigoriev I.V."/>
            <person name="Martin F.M."/>
            <person name="Hacquard S."/>
        </authorList>
    </citation>
    <scope>NUCLEOTIDE SEQUENCE</scope>
    <source>
        <strain evidence="12">MPI-CAGE-AT-0016</strain>
    </source>
</reference>
<name>A0A8K0T7J3_9PEZI</name>
<dbReference type="Pfam" id="PF06280">
    <property type="entry name" value="fn3_5"/>
    <property type="match status" value="1"/>
</dbReference>
<dbReference type="InterPro" id="IPR050131">
    <property type="entry name" value="Peptidase_S8_subtilisin-like"/>
</dbReference>
<dbReference type="PROSITE" id="PS00137">
    <property type="entry name" value="SUBTILASE_HIS"/>
    <property type="match status" value="1"/>
</dbReference>
<dbReference type="InterPro" id="IPR000209">
    <property type="entry name" value="Peptidase_S8/S53_dom"/>
</dbReference>
<dbReference type="PANTHER" id="PTHR43806">
    <property type="entry name" value="PEPTIDASE S8"/>
    <property type="match status" value="1"/>
</dbReference>
<dbReference type="OrthoDB" id="10256524at2759"/>
<dbReference type="PANTHER" id="PTHR43806:SF66">
    <property type="entry name" value="SERIN ENDOPEPTIDASE"/>
    <property type="match status" value="1"/>
</dbReference>
<dbReference type="InterPro" id="IPR015500">
    <property type="entry name" value="Peptidase_S8_subtilisin-rel"/>
</dbReference>
<feature type="signal peptide" evidence="9">
    <location>
        <begin position="1"/>
        <end position="21"/>
    </location>
</feature>
<feature type="domain" description="C5a peptidase/Subtilisin-like protease SBT2-like Fn3-like" evidence="11">
    <location>
        <begin position="629"/>
        <end position="741"/>
    </location>
</feature>
<dbReference type="GO" id="GO:0004252">
    <property type="term" value="F:serine-type endopeptidase activity"/>
    <property type="evidence" value="ECO:0007669"/>
    <property type="project" value="UniProtKB-UniRule"/>
</dbReference>
<organism evidence="12 13">
    <name type="scientific">Plectosphaerella cucumerina</name>
    <dbReference type="NCBI Taxonomy" id="40658"/>
    <lineage>
        <taxon>Eukaryota</taxon>
        <taxon>Fungi</taxon>
        <taxon>Dikarya</taxon>
        <taxon>Ascomycota</taxon>
        <taxon>Pezizomycotina</taxon>
        <taxon>Sordariomycetes</taxon>
        <taxon>Hypocreomycetidae</taxon>
        <taxon>Glomerellales</taxon>
        <taxon>Plectosphaerellaceae</taxon>
        <taxon>Plectosphaerella</taxon>
    </lineage>
</organism>
<evidence type="ECO:0000256" key="8">
    <source>
        <dbReference type="RuleBase" id="RU003355"/>
    </source>
</evidence>
<dbReference type="Gene3D" id="3.40.50.200">
    <property type="entry name" value="Peptidase S8/S53 domain"/>
    <property type="match status" value="2"/>
</dbReference>
<protein>
    <submittedName>
        <fullName evidence="12">Peptidase S8/S53 domain-containing protein</fullName>
    </submittedName>
</protein>
<keyword evidence="3 9" id="KW-0732">Signal</keyword>
<feature type="domain" description="Peptidase S8/S53" evidence="10">
    <location>
        <begin position="171"/>
        <end position="565"/>
    </location>
</feature>
<keyword evidence="4 7" id="KW-0378">Hydrolase</keyword>
<dbReference type="PROSITE" id="PS00136">
    <property type="entry name" value="SUBTILASE_ASP"/>
    <property type="match status" value="1"/>
</dbReference>
<evidence type="ECO:0000256" key="2">
    <source>
        <dbReference type="ARBA" id="ARBA00022670"/>
    </source>
</evidence>
<evidence type="ECO:0000256" key="9">
    <source>
        <dbReference type="SAM" id="SignalP"/>
    </source>
</evidence>
<proteinExistence type="inferred from homology"/>
<dbReference type="InterPro" id="IPR023828">
    <property type="entry name" value="Peptidase_S8_Ser-AS"/>
</dbReference>
<evidence type="ECO:0000256" key="5">
    <source>
        <dbReference type="ARBA" id="ARBA00022825"/>
    </source>
</evidence>
<gene>
    <name evidence="12" type="ORF">B0T11DRAFT_117306</name>
</gene>
<keyword evidence="5 7" id="KW-0720">Serine protease</keyword>
<dbReference type="PRINTS" id="PR00723">
    <property type="entry name" value="SUBTILISIN"/>
</dbReference>
<evidence type="ECO:0000256" key="1">
    <source>
        <dbReference type="ARBA" id="ARBA00011073"/>
    </source>
</evidence>
<dbReference type="PROSITE" id="PS51892">
    <property type="entry name" value="SUBTILASE"/>
    <property type="match status" value="1"/>
</dbReference>
<evidence type="ECO:0000259" key="11">
    <source>
        <dbReference type="Pfam" id="PF06280"/>
    </source>
</evidence>
<evidence type="ECO:0000256" key="6">
    <source>
        <dbReference type="PIRSR" id="PIRSR615500-1"/>
    </source>
</evidence>
<dbReference type="GO" id="GO:0006508">
    <property type="term" value="P:proteolysis"/>
    <property type="evidence" value="ECO:0007669"/>
    <property type="project" value="UniProtKB-KW"/>
</dbReference>
<feature type="active site" description="Charge relay system" evidence="6 7">
    <location>
        <position position="230"/>
    </location>
</feature>
<comment type="caution">
    <text evidence="12">The sequence shown here is derived from an EMBL/GenBank/DDBJ whole genome shotgun (WGS) entry which is preliminary data.</text>
</comment>
<sequence length="911" mass="98833">MAINLLSTLVAGCALLAPAAARRGLPDVSDVARNNTPSYTTRFMVEFSDTGSSRFRKRDGSPDTEGFYEEVKNRDLHLIPGQNFTSELFHGVSFDIVNGTNETLAGLEEIPDVGRLWPVDLVTIPKQPASAANSSAQFAKRQEDDGYPNWPSIHPHLLTNVGKAHEQGYDGSGVIIAIVDSGVEYDHPALGGGFGPGFKFEGGWDLVGPDYLPGDSNLNPGPDPKDCLGHGTHVAGIVGSSQPEYLGVAYNARFRSYKVFGCFDGTGSDIILAAFLQAYEEGADIISGSLGNDNGFAESPIAIVISKIAEKGVLVVTAAGNSGELGPFLTSNTANAYGAISVGSVGVKPQFGFELIAKSSSGEEKSMTYIPDNAQAWEKPGESNVYKGGIPRDFDICWDDFPRGYKVPDDEVLVIRRGEAILCMDQFQTASSYLMNVAKWVIFYNIPERQNETPVRFIQDGAPTGFATINYIDGQWIEDELAAGNTVSFEFPEGNATDLAAAFSNTWSSWGTTLDARLKPEISAPGEEIMSTYLLDRLDWITNSGTSMACPYISGVAALFFQSAGGRAKLASCGQNPAEVARRRIINSGQTVGHSNRTTLPAALGQQGAGLVDAIKVISYTTSIQPPIVHLNDTDNFAASHTITIKNRNDKPITYKISHEAGSTAISREFADAYIEYDTMLKNDQGLASVKFSTEELVVPAKGSATFTAIFTEPNDIDPMILAQYGGAINVVGSNDEAIKVNYIGIKGSLKEAEVWELHNGVPIFFDNSEQQFADGHVFPFPELPLPYYNYLWSSREYSFDVVRADWQPSDWVYPPTPGENNFVGSTTFLDMDFGVWRSYPIKLAARADVNFLNPLGPTYSHGAPVEPGEYRLLARAIKTYGEWNKIEDWHTRLSNRFTVAKPAGNSTTSA</sequence>
<dbReference type="PROSITE" id="PS00138">
    <property type="entry name" value="SUBTILASE_SER"/>
    <property type="match status" value="1"/>
</dbReference>
<dbReference type="Pfam" id="PF00082">
    <property type="entry name" value="Peptidase_S8"/>
    <property type="match status" value="1"/>
</dbReference>
<keyword evidence="13" id="KW-1185">Reference proteome</keyword>
<accession>A0A8K0T7J3</accession>
<feature type="active site" description="Charge relay system" evidence="6 7">
    <location>
        <position position="547"/>
    </location>
</feature>
<dbReference type="Proteomes" id="UP000813385">
    <property type="component" value="Unassembled WGS sequence"/>
</dbReference>
<dbReference type="InterPro" id="IPR036852">
    <property type="entry name" value="Peptidase_S8/S53_dom_sf"/>
</dbReference>
<evidence type="ECO:0000256" key="7">
    <source>
        <dbReference type="PROSITE-ProRule" id="PRU01240"/>
    </source>
</evidence>
<dbReference type="InterPro" id="IPR022398">
    <property type="entry name" value="Peptidase_S8_His-AS"/>
</dbReference>
<comment type="similarity">
    <text evidence="1 7 8">Belongs to the peptidase S8 family.</text>
</comment>
<dbReference type="AlphaFoldDB" id="A0A8K0T7J3"/>
<feature type="active site" description="Charge relay system" evidence="6 7">
    <location>
        <position position="180"/>
    </location>
</feature>
<dbReference type="InterPro" id="IPR023827">
    <property type="entry name" value="Peptidase_S8_Asp-AS"/>
</dbReference>
<keyword evidence="2 7" id="KW-0645">Protease</keyword>
<evidence type="ECO:0000313" key="12">
    <source>
        <dbReference type="EMBL" id="KAH7353398.1"/>
    </source>
</evidence>
<evidence type="ECO:0000259" key="10">
    <source>
        <dbReference type="Pfam" id="PF00082"/>
    </source>
</evidence>
<evidence type="ECO:0000256" key="4">
    <source>
        <dbReference type="ARBA" id="ARBA00022801"/>
    </source>
</evidence>
<dbReference type="EMBL" id="JAGPXD010000005">
    <property type="protein sequence ID" value="KAH7353398.1"/>
    <property type="molecule type" value="Genomic_DNA"/>
</dbReference>
<dbReference type="SUPFAM" id="SSF52743">
    <property type="entry name" value="Subtilisin-like"/>
    <property type="match status" value="1"/>
</dbReference>
<dbReference type="InterPro" id="IPR010435">
    <property type="entry name" value="C5a/SBT2-like_Fn3"/>
</dbReference>